<sequence length="302" mass="32898">MSTALTSSYSADEAREVIEEFKADVAALRVKMAAMWRGRIWIALGYNSWQECLDHEFQGIALRPSREEEQQVLMMLRDAGMSTRGIAAATDMDHSTVSRKLASSQPQGVASATPGQTLDVQGADGKQYRDYTANDLDEDVVDAEVVSVSTVADEDSVEHEDVLADFDGEDRLVSDTGLEPLRVDFTGKHTEKSQHEAKKIITDLQAGGAAPLTQAKRKAQALEAYFTTRQIDARALGEDRLKSFARTVADTVGVLTDLLVRMGTHPDVRHALEDRDTLGSITKAQANLDDARSQTEAKGSAA</sequence>
<keyword evidence="3" id="KW-1185">Reference proteome</keyword>
<evidence type="ECO:0000256" key="1">
    <source>
        <dbReference type="SAM" id="MobiDB-lite"/>
    </source>
</evidence>
<name>A0A7K1UGW5_9MICC</name>
<accession>A0A7K1UGW5</accession>
<evidence type="ECO:0000313" key="2">
    <source>
        <dbReference type="EMBL" id="MVT25710.1"/>
    </source>
</evidence>
<reference evidence="2 3" key="1">
    <citation type="submission" date="2019-12" db="EMBL/GenBank/DDBJ databases">
        <title>Nesterenkonia muleiensis sp. nov., a novel actinobacterium isolated from sap of Populus euphratica.</title>
        <authorList>
            <person name="Wang R."/>
        </authorList>
    </citation>
    <scope>NUCLEOTIDE SEQUENCE [LARGE SCALE GENOMIC DNA]</scope>
    <source>
        <strain evidence="2 3">F10</strain>
    </source>
</reference>
<protein>
    <submittedName>
        <fullName evidence="2">Uncharacterized protein</fullName>
    </submittedName>
</protein>
<dbReference type="EMBL" id="WRPM01000031">
    <property type="protein sequence ID" value="MVT25710.1"/>
    <property type="molecule type" value="Genomic_DNA"/>
</dbReference>
<dbReference type="OrthoDB" id="3358527at2"/>
<comment type="caution">
    <text evidence="2">The sequence shown here is derived from an EMBL/GenBank/DDBJ whole genome shotgun (WGS) entry which is preliminary data.</text>
</comment>
<evidence type="ECO:0000313" key="3">
    <source>
        <dbReference type="Proteomes" id="UP000460157"/>
    </source>
</evidence>
<proteinExistence type="predicted"/>
<dbReference type="AlphaFoldDB" id="A0A7K1UGW5"/>
<dbReference type="Proteomes" id="UP000460157">
    <property type="component" value="Unassembled WGS sequence"/>
</dbReference>
<organism evidence="2 3">
    <name type="scientific">Nesterenkonia alkaliphila</name>
    <dbReference type="NCBI Taxonomy" id="1463631"/>
    <lineage>
        <taxon>Bacteria</taxon>
        <taxon>Bacillati</taxon>
        <taxon>Actinomycetota</taxon>
        <taxon>Actinomycetes</taxon>
        <taxon>Micrococcales</taxon>
        <taxon>Micrococcaceae</taxon>
        <taxon>Nesterenkonia</taxon>
    </lineage>
</organism>
<feature type="compositionally biased region" description="Polar residues" evidence="1">
    <location>
        <begin position="101"/>
        <end position="119"/>
    </location>
</feature>
<gene>
    <name evidence="2" type="ORF">GNZ21_04925</name>
</gene>
<feature type="region of interest" description="Disordered" evidence="1">
    <location>
        <begin position="101"/>
        <end position="122"/>
    </location>
</feature>
<dbReference type="RefSeq" id="WP_157321892.1">
    <property type="nucleotide sequence ID" value="NZ_BMFX01000007.1"/>
</dbReference>